<comment type="cofactor">
    <cofactor evidence="1 6">
        <name>pyridoxal 5'-phosphate</name>
        <dbReference type="ChEBI" id="CHEBI:597326"/>
    </cofactor>
</comment>
<dbReference type="InterPro" id="IPR015421">
    <property type="entry name" value="PyrdxlP-dep_Trfase_major"/>
</dbReference>
<dbReference type="RefSeq" id="WP_387961461.1">
    <property type="nucleotide sequence ID" value="NZ_JBHSGP010000008.1"/>
</dbReference>
<evidence type="ECO:0000313" key="7">
    <source>
        <dbReference type="EMBL" id="MFC4721635.1"/>
    </source>
</evidence>
<dbReference type="PANTHER" id="PTHR11999">
    <property type="entry name" value="GROUP II PYRIDOXAL-5-PHOSPHATE DECARBOXYLASE"/>
    <property type="match status" value="1"/>
</dbReference>
<dbReference type="Gene3D" id="3.40.640.10">
    <property type="entry name" value="Type I PLP-dependent aspartate aminotransferase-like (Major domain)"/>
    <property type="match status" value="1"/>
</dbReference>
<dbReference type="InterPro" id="IPR015424">
    <property type="entry name" value="PyrdxlP-dep_Trfase"/>
</dbReference>
<evidence type="ECO:0000256" key="6">
    <source>
        <dbReference type="RuleBase" id="RU000382"/>
    </source>
</evidence>
<dbReference type="InterPro" id="IPR010977">
    <property type="entry name" value="Aromatic_deC"/>
</dbReference>
<dbReference type="PANTHER" id="PTHR11999:SF70">
    <property type="entry name" value="MIP05841P"/>
    <property type="match status" value="1"/>
</dbReference>
<name>A0ABV9N235_9FLAO</name>
<dbReference type="SUPFAM" id="SSF53383">
    <property type="entry name" value="PLP-dependent transferases"/>
    <property type="match status" value="1"/>
</dbReference>
<accession>A0ABV9N235</accession>
<protein>
    <submittedName>
        <fullName evidence="7">Pyridoxal phosphate-dependent decarboxylase family protein</fullName>
    </submittedName>
</protein>
<organism evidence="7 8">
    <name type="scientific">Geojedonia litorea</name>
    <dbReference type="NCBI Taxonomy" id="1268269"/>
    <lineage>
        <taxon>Bacteria</taxon>
        <taxon>Pseudomonadati</taxon>
        <taxon>Bacteroidota</taxon>
        <taxon>Flavobacteriia</taxon>
        <taxon>Flavobacteriales</taxon>
        <taxon>Flavobacteriaceae</taxon>
        <taxon>Geojedonia</taxon>
    </lineage>
</organism>
<dbReference type="Gene3D" id="3.90.1150.10">
    <property type="entry name" value="Aspartate Aminotransferase, domain 1"/>
    <property type="match status" value="1"/>
</dbReference>
<dbReference type="InterPro" id="IPR015422">
    <property type="entry name" value="PyrdxlP-dep_Trfase_small"/>
</dbReference>
<dbReference type="InterPro" id="IPR002129">
    <property type="entry name" value="PyrdxlP-dep_de-COase"/>
</dbReference>
<keyword evidence="5 6" id="KW-0456">Lyase</keyword>
<dbReference type="Proteomes" id="UP001595953">
    <property type="component" value="Unassembled WGS sequence"/>
</dbReference>
<dbReference type="EMBL" id="JBHSGP010000008">
    <property type="protein sequence ID" value="MFC4721635.1"/>
    <property type="molecule type" value="Genomic_DNA"/>
</dbReference>
<evidence type="ECO:0000256" key="1">
    <source>
        <dbReference type="ARBA" id="ARBA00001933"/>
    </source>
</evidence>
<evidence type="ECO:0000256" key="5">
    <source>
        <dbReference type="ARBA" id="ARBA00023239"/>
    </source>
</evidence>
<comment type="similarity">
    <text evidence="2 6">Belongs to the group II decarboxylase family.</text>
</comment>
<evidence type="ECO:0000256" key="4">
    <source>
        <dbReference type="ARBA" id="ARBA00022898"/>
    </source>
</evidence>
<comment type="caution">
    <text evidence="7">The sequence shown here is derived from an EMBL/GenBank/DDBJ whole genome shotgun (WGS) entry which is preliminary data.</text>
</comment>
<evidence type="ECO:0000313" key="8">
    <source>
        <dbReference type="Proteomes" id="UP001595953"/>
    </source>
</evidence>
<gene>
    <name evidence="7" type="ORF">ACFO5O_04860</name>
</gene>
<keyword evidence="3" id="KW-0210">Decarboxylase</keyword>
<proteinExistence type="inferred from homology"/>
<sequence>MSELKETIIALQAQSKALEPDESVRNNYVSKVHDYANQFLNSLSHAPAYNSSNETQGIFQVNGNKKSITEILDIYTAEVAQKGINAASGSHLGYIPGGGIYTSALADYIADVTNEYAGMYYASPGAVAMENELLNWLKSIFGFPESAIGNLTSGGSIANLIALAAARDKYSVTAQRIPKSVIYVSNQVHHCINKALRIIGLVEVIVRHVDLDEASRINPDDLEQKVKSDLANGLFPFLVIASAGTTDTGAIDPLEPIAKIAKAYNLWYHIDAAYGGFFVLTEEKRTLLKGMALADSLVVDPHKGLFLPYGIGAVLVKDKEAVYHSNHYRANYMQDTLNDDSPINPADVSPELTKHFRGFRMWLPLQLHGIEPFVACLREKLLLAAYFRAELLKLGFMLGPEPDLTVSYFWYSTGNDQENEFNEHLMKEIHNDGEVFLSSTKISGKFVIRIAVLSFRTKLETIDRAIKMIDKALTKVKAVF</sequence>
<keyword evidence="4 6" id="KW-0663">Pyridoxal phosphate</keyword>
<dbReference type="Pfam" id="PF00282">
    <property type="entry name" value="Pyridoxal_deC"/>
    <property type="match status" value="1"/>
</dbReference>
<keyword evidence="8" id="KW-1185">Reference proteome</keyword>
<evidence type="ECO:0000256" key="2">
    <source>
        <dbReference type="ARBA" id="ARBA00009533"/>
    </source>
</evidence>
<reference evidence="8" key="1">
    <citation type="journal article" date="2019" name="Int. J. Syst. Evol. Microbiol.">
        <title>The Global Catalogue of Microorganisms (GCM) 10K type strain sequencing project: providing services to taxonomists for standard genome sequencing and annotation.</title>
        <authorList>
            <consortium name="The Broad Institute Genomics Platform"/>
            <consortium name="The Broad Institute Genome Sequencing Center for Infectious Disease"/>
            <person name="Wu L."/>
            <person name="Ma J."/>
        </authorList>
    </citation>
    <scope>NUCLEOTIDE SEQUENCE [LARGE SCALE GENOMIC DNA]</scope>
    <source>
        <strain evidence="8">CCUG 63682</strain>
    </source>
</reference>
<evidence type="ECO:0000256" key="3">
    <source>
        <dbReference type="ARBA" id="ARBA00022793"/>
    </source>
</evidence>